<comment type="subcellular location">
    <subcellularLocation>
        <location evidence="1">Cell membrane</location>
        <topology evidence="1">Multi-pass membrane protein</topology>
    </subcellularLocation>
</comment>
<dbReference type="EMBL" id="CACVKT020008614">
    <property type="protein sequence ID" value="CAC5416273.1"/>
    <property type="molecule type" value="Genomic_DNA"/>
</dbReference>
<feature type="transmembrane region" description="Helical" evidence="7">
    <location>
        <begin position="245"/>
        <end position="269"/>
    </location>
</feature>
<dbReference type="PANTHER" id="PTHR24241:SF76">
    <property type="entry name" value="NEUROPEPTIDE SIFAMIDE RECEPTOR"/>
    <property type="match status" value="1"/>
</dbReference>
<evidence type="ECO:0000256" key="5">
    <source>
        <dbReference type="ARBA" id="ARBA00023136"/>
    </source>
</evidence>
<keyword evidence="4 7" id="KW-1133">Transmembrane helix</keyword>
<dbReference type="GO" id="GO:0005886">
    <property type="term" value="C:plasma membrane"/>
    <property type="evidence" value="ECO:0007669"/>
    <property type="project" value="UniProtKB-SubCell"/>
</dbReference>
<evidence type="ECO:0000256" key="3">
    <source>
        <dbReference type="ARBA" id="ARBA00022692"/>
    </source>
</evidence>
<dbReference type="PRINTS" id="PR00237">
    <property type="entry name" value="GPCRRHODOPSN"/>
</dbReference>
<organism evidence="9 10">
    <name type="scientific">Mytilus coruscus</name>
    <name type="common">Sea mussel</name>
    <dbReference type="NCBI Taxonomy" id="42192"/>
    <lineage>
        <taxon>Eukaryota</taxon>
        <taxon>Metazoa</taxon>
        <taxon>Spiralia</taxon>
        <taxon>Lophotrochozoa</taxon>
        <taxon>Mollusca</taxon>
        <taxon>Bivalvia</taxon>
        <taxon>Autobranchia</taxon>
        <taxon>Pteriomorphia</taxon>
        <taxon>Mytilida</taxon>
        <taxon>Mytiloidea</taxon>
        <taxon>Mytilidae</taxon>
        <taxon>Mytilinae</taxon>
        <taxon>Mytilus</taxon>
    </lineage>
</organism>
<keyword evidence="5 7" id="KW-0472">Membrane</keyword>
<keyword evidence="3 7" id="KW-0812">Transmembrane</keyword>
<sequence length="335" mass="38237">MEYYNNTTTHNNHSNGTSNTSDHYKATLKWISFVIFLGIIAFNTLVIVLLLSRKKKTRMGFFVTNLAIADLCLGLFFVLPELVFSHFGVPWNKYVCYIVYAYFSQFAVYVSIYAIVVLSIDRLYVIVRPLSAASKGQKYRFGLVSAAWIIGALLAIQYVVHIKTWKTSCFHIFPYREAIIYIDTSIVIIVPVIIIVICYTGIIITICRREKRGFIPANRSETASTEEIISKNKVISSAKIKTIKLLLVVVCVYILCWTPIFVDAFLQFYGNIGTGLIYKVLYTFAPLNSFANPLVFLIFNFKMFRSKKKKTDSHLLHMNTMKTSLGSKRHIKSSI</sequence>
<protein>
    <submittedName>
        <fullName evidence="9">NPSR1</fullName>
    </submittedName>
</protein>
<feature type="transmembrane region" description="Helical" evidence="7">
    <location>
        <begin position="99"/>
        <end position="120"/>
    </location>
</feature>
<feature type="transmembrane region" description="Helical" evidence="7">
    <location>
        <begin position="180"/>
        <end position="206"/>
    </location>
</feature>
<keyword evidence="2" id="KW-1003">Cell membrane</keyword>
<dbReference type="Pfam" id="PF00001">
    <property type="entry name" value="7tm_1"/>
    <property type="match status" value="1"/>
</dbReference>
<dbReference type="GO" id="GO:0042277">
    <property type="term" value="F:peptide binding"/>
    <property type="evidence" value="ECO:0007669"/>
    <property type="project" value="TreeGrafter"/>
</dbReference>
<feature type="transmembrane region" description="Helical" evidence="7">
    <location>
        <begin position="281"/>
        <end position="301"/>
    </location>
</feature>
<accession>A0A6J8E8D8</accession>
<feature type="transmembrane region" description="Helical" evidence="7">
    <location>
        <begin position="59"/>
        <end position="79"/>
    </location>
</feature>
<dbReference type="GO" id="GO:0004930">
    <property type="term" value="F:G protein-coupled receptor activity"/>
    <property type="evidence" value="ECO:0007669"/>
    <property type="project" value="InterPro"/>
</dbReference>
<evidence type="ECO:0000256" key="4">
    <source>
        <dbReference type="ARBA" id="ARBA00022989"/>
    </source>
</evidence>
<gene>
    <name evidence="9" type="ORF">MCOR_48909</name>
</gene>
<dbReference type="OrthoDB" id="6115282at2759"/>
<feature type="transmembrane region" description="Helical" evidence="7">
    <location>
        <begin position="141"/>
        <end position="160"/>
    </location>
</feature>
<feature type="transmembrane region" description="Helical" evidence="7">
    <location>
        <begin position="30"/>
        <end position="52"/>
    </location>
</feature>
<evidence type="ECO:0000259" key="8">
    <source>
        <dbReference type="PROSITE" id="PS50262"/>
    </source>
</evidence>
<dbReference type="Proteomes" id="UP000507470">
    <property type="component" value="Unassembled WGS sequence"/>
</dbReference>
<dbReference type="InterPro" id="IPR017452">
    <property type="entry name" value="GPCR_Rhodpsn_7TM"/>
</dbReference>
<proteinExistence type="predicted"/>
<evidence type="ECO:0000256" key="7">
    <source>
        <dbReference type="SAM" id="Phobius"/>
    </source>
</evidence>
<evidence type="ECO:0000313" key="9">
    <source>
        <dbReference type="EMBL" id="CAC5416273.1"/>
    </source>
</evidence>
<keyword evidence="10" id="KW-1185">Reference proteome</keyword>
<dbReference type="GO" id="GO:0032870">
    <property type="term" value="P:cellular response to hormone stimulus"/>
    <property type="evidence" value="ECO:0007669"/>
    <property type="project" value="TreeGrafter"/>
</dbReference>
<evidence type="ECO:0000256" key="6">
    <source>
        <dbReference type="ARBA" id="ARBA00023170"/>
    </source>
</evidence>
<evidence type="ECO:0000313" key="10">
    <source>
        <dbReference type="Proteomes" id="UP000507470"/>
    </source>
</evidence>
<dbReference type="SUPFAM" id="SSF81321">
    <property type="entry name" value="Family A G protein-coupled receptor-like"/>
    <property type="match status" value="1"/>
</dbReference>
<dbReference type="PANTHER" id="PTHR24241">
    <property type="entry name" value="NEUROPEPTIDE RECEPTOR-RELATED G-PROTEIN COUPLED RECEPTOR"/>
    <property type="match status" value="1"/>
</dbReference>
<dbReference type="InterPro" id="IPR000276">
    <property type="entry name" value="GPCR_Rhodpsn"/>
</dbReference>
<dbReference type="AlphaFoldDB" id="A0A6J8E8D8"/>
<dbReference type="PROSITE" id="PS50262">
    <property type="entry name" value="G_PROTEIN_RECEP_F1_2"/>
    <property type="match status" value="1"/>
</dbReference>
<reference evidence="9 10" key="1">
    <citation type="submission" date="2020-06" db="EMBL/GenBank/DDBJ databases">
        <authorList>
            <person name="Li R."/>
            <person name="Bekaert M."/>
        </authorList>
    </citation>
    <scope>NUCLEOTIDE SEQUENCE [LARGE SCALE GENOMIC DNA]</scope>
    <source>
        <strain evidence="10">wild</strain>
    </source>
</reference>
<name>A0A6J8E8D8_MYTCO</name>
<keyword evidence="6" id="KW-0675">Receptor</keyword>
<dbReference type="Gene3D" id="1.20.1070.10">
    <property type="entry name" value="Rhodopsin 7-helix transmembrane proteins"/>
    <property type="match status" value="1"/>
</dbReference>
<evidence type="ECO:0000256" key="1">
    <source>
        <dbReference type="ARBA" id="ARBA00004651"/>
    </source>
</evidence>
<dbReference type="SMART" id="SM01381">
    <property type="entry name" value="7TM_GPCR_Srsx"/>
    <property type="match status" value="1"/>
</dbReference>
<evidence type="ECO:0000256" key="2">
    <source>
        <dbReference type="ARBA" id="ARBA00022475"/>
    </source>
</evidence>
<feature type="domain" description="G-protein coupled receptors family 1 profile" evidence="8">
    <location>
        <begin position="42"/>
        <end position="296"/>
    </location>
</feature>